<evidence type="ECO:0000313" key="2">
    <source>
        <dbReference type="Proteomes" id="UP001557485"/>
    </source>
</evidence>
<sequence length="159" mass="17733">MWELDSFINIIICCRRGSQPLQQRLVDDRQFTVEHQSLLKINTIISKIIYLLSRINWTRSKTKSTALTYSSNGSCGHARCVEPDNCKLPFYSFEINALDDLRLMLHGGLGLQLKAAPPSPIPLMAIATTRKSHRSPSLGLIFGALIEQGHQGAKNLLST</sequence>
<comment type="caution">
    <text evidence="1">The sequence shown here is derived from an EMBL/GenBank/DDBJ whole genome shotgun (WGS) entry which is preliminary data.</text>
</comment>
<dbReference type="RefSeq" id="WP_368381866.1">
    <property type="nucleotide sequence ID" value="NZ_JBFRYA010000009.1"/>
</dbReference>
<protein>
    <submittedName>
        <fullName evidence="1">Uncharacterized protein</fullName>
    </submittedName>
</protein>
<evidence type="ECO:0000313" key="1">
    <source>
        <dbReference type="EMBL" id="MEX1669599.1"/>
    </source>
</evidence>
<accession>A0ABV3U7T7</accession>
<organism evidence="1 2">
    <name type="scientific">Zhongshania guokunii</name>
    <dbReference type="NCBI Taxonomy" id="641783"/>
    <lineage>
        <taxon>Bacteria</taxon>
        <taxon>Pseudomonadati</taxon>
        <taxon>Pseudomonadota</taxon>
        <taxon>Gammaproteobacteria</taxon>
        <taxon>Cellvibrionales</taxon>
        <taxon>Spongiibacteraceae</taxon>
        <taxon>Zhongshania</taxon>
    </lineage>
</organism>
<proteinExistence type="predicted"/>
<gene>
    <name evidence="1" type="ORF">AB4876_11820</name>
</gene>
<keyword evidence="2" id="KW-1185">Reference proteome</keyword>
<dbReference type="Proteomes" id="UP001557485">
    <property type="component" value="Unassembled WGS sequence"/>
</dbReference>
<dbReference type="EMBL" id="JBFRYA010000009">
    <property type="protein sequence ID" value="MEX1669599.1"/>
    <property type="molecule type" value="Genomic_DNA"/>
</dbReference>
<reference evidence="1 2" key="1">
    <citation type="journal article" date="2011" name="Int. J. Syst. Evol. Microbiol.">
        <title>Zhongshania antarctica gen. nov., sp. nov. and Zhongshania guokunii sp. nov., gammaproteobacteria respectively isolated from coastal attached (fast) ice and surface seawater of the Antarctic.</title>
        <authorList>
            <person name="Li H.J."/>
            <person name="Zhang X.Y."/>
            <person name="Chen C.X."/>
            <person name="Zhang Y.J."/>
            <person name="Gao Z.M."/>
            <person name="Yu Y."/>
            <person name="Chen X.L."/>
            <person name="Chen B."/>
            <person name="Zhang Y.Z."/>
        </authorList>
    </citation>
    <scope>NUCLEOTIDE SEQUENCE [LARGE SCALE GENOMIC DNA]</scope>
    <source>
        <strain evidence="1 2">ZS6-22T</strain>
    </source>
</reference>
<name>A0ABV3U7T7_9GAMM</name>